<dbReference type="Proteomes" id="UP000594467">
    <property type="component" value="Chromosome"/>
</dbReference>
<organism evidence="2 3">
    <name type="scientific">Pseudomonas fragi</name>
    <dbReference type="NCBI Taxonomy" id="296"/>
    <lineage>
        <taxon>Bacteria</taxon>
        <taxon>Pseudomonadati</taxon>
        <taxon>Pseudomonadota</taxon>
        <taxon>Gammaproteobacteria</taxon>
        <taxon>Pseudomonadales</taxon>
        <taxon>Pseudomonadaceae</taxon>
        <taxon>Pseudomonas</taxon>
    </lineage>
</organism>
<dbReference type="AlphaFoldDB" id="A0A9Q6VM29"/>
<evidence type="ECO:0000256" key="1">
    <source>
        <dbReference type="SAM" id="MobiDB-lite"/>
    </source>
</evidence>
<protein>
    <submittedName>
        <fullName evidence="2">RHS repeat protein</fullName>
    </submittedName>
</protein>
<proteinExistence type="predicted"/>
<feature type="compositionally biased region" description="Low complexity" evidence="1">
    <location>
        <begin position="915"/>
        <end position="924"/>
    </location>
</feature>
<dbReference type="PANTHER" id="PTHR32305">
    <property type="match status" value="1"/>
</dbReference>
<feature type="region of interest" description="Disordered" evidence="1">
    <location>
        <begin position="900"/>
        <end position="934"/>
    </location>
</feature>
<reference evidence="2 3" key="1">
    <citation type="submission" date="2020-11" db="EMBL/GenBank/DDBJ databases">
        <title>The Complete Genome of Pseudomonas fragi A13BB.</title>
        <authorList>
            <person name="Awolope O.K."/>
            <person name="O'Driscoll N.H."/>
            <person name="Di Salvo A."/>
            <person name="Lamb A.J."/>
        </authorList>
    </citation>
    <scope>NUCLEOTIDE SEQUENCE [LARGE SCALE GENOMIC DNA]</scope>
    <source>
        <strain evidence="2 3">A13BB</strain>
    </source>
</reference>
<dbReference type="InterPro" id="IPR050708">
    <property type="entry name" value="T6SS_VgrG/RHS"/>
</dbReference>
<evidence type="ECO:0000313" key="2">
    <source>
        <dbReference type="EMBL" id="QPL31446.1"/>
    </source>
</evidence>
<name>A0A9Q6VM29_PSEFR</name>
<dbReference type="RefSeq" id="WP_196883269.1">
    <property type="nucleotide sequence ID" value="NZ_CP065202.1"/>
</dbReference>
<gene>
    <name evidence="2" type="ORF">I5R27_22055</name>
</gene>
<dbReference type="EMBL" id="CP065202">
    <property type="protein sequence ID" value="QPL31446.1"/>
    <property type="molecule type" value="Genomic_DNA"/>
</dbReference>
<feature type="region of interest" description="Disordered" evidence="1">
    <location>
        <begin position="758"/>
        <end position="795"/>
    </location>
</feature>
<evidence type="ECO:0000313" key="3">
    <source>
        <dbReference type="Proteomes" id="UP000594467"/>
    </source>
</evidence>
<dbReference type="NCBIfam" id="TIGR03696">
    <property type="entry name" value="Rhs_assc_core"/>
    <property type="match status" value="1"/>
</dbReference>
<dbReference type="PANTHER" id="PTHR32305:SF15">
    <property type="entry name" value="PROTEIN RHSA-RELATED"/>
    <property type="match status" value="1"/>
</dbReference>
<accession>A0A9Q6VM29</accession>
<dbReference type="Gene3D" id="2.180.10.10">
    <property type="entry name" value="RHS repeat-associated core"/>
    <property type="match status" value="1"/>
</dbReference>
<feature type="compositionally biased region" description="Polar residues" evidence="1">
    <location>
        <begin position="770"/>
        <end position="780"/>
    </location>
</feature>
<dbReference type="InterPro" id="IPR022385">
    <property type="entry name" value="Rhs_assc_core"/>
</dbReference>
<sequence length="934" mass="104670">MMSSVHIESLTMFTQSHLHRMTPTLSVIDPRTLQIRTVAYYRSVAELPAQAGITRQVFDAATRLMRSWDARLASISATPNLRKTFSLSDKPLLADSVDTGWRVVLYGSTGVPLCQWDGRHSQRQIAYDTALRPVAITEQTQDAQPCVSERMTYAEMSNEAAAHNRCGKLIRHDDPAGCLTISDYSLASEILSQSRCFISDLLTPDWKLELAERENMLESAAATTRWRFDASGNVLSQCDARNNETLKAYNVAGQLCHIQLKRPNLPDKTLLSHIVYNAEGQIEQETAGNDVKTTRRHAAQSGRVLRLTVSHGNHCYVDEHYSYDPVGNITHIEDAAQAVQHFRNQRTAPVSTYQYDTLYQLIEATGREATPSNQGPGLPELHSPLLDPTRMGTYRQSFTYDAAGNLQTLIHASNNGYARHMQTSGYSNRSLLKPETGVPDFNASFDANGNLQRLAPGAQTLKWDIRNQLCEVQQVSRQGADNDHECYRYDAQGQRVRKVTLRNTGSITNNREVRYLPGLEIHYSNLKEERHVINIETSNNSVRVFHWPEPTRADIPDNQIHYSVTNPFSTSMLELDDTAGVLTQEGYYPFGGSAWWAAKNQTQADYKTVRYSRMERDATGLYYYGLRYYAPWLQRWISPDPADTLDGLNLFRFCRNNPIFFRDPDGGLPVLNGPDPDDIQLPAGMTEAQIKSIEMDHRIGPMSVAVILHQIPLPKEFKLDRWSGITFKRAGPGTAFTAIANINTGDIYFAPLESNLRSMPPTNRTRDESALTNRHGNQVRSPPITHVPLGNPSHSQLSERVGLNQKDVVGFALTRGLTGRIYNMTFMSRSSNNTDLEGNQSFTKGNYSTPASRSKYKFVIEEVPGDPTTRTHMINMLPKEWADAISSYLKRELGRDISKINPNPFINSPPPPVAPAQAPRPAAPGTSGTQVRRL</sequence>